<protein>
    <submittedName>
        <fullName evidence="2">Uncharacterized protein</fullName>
    </submittedName>
</protein>
<keyword evidence="1" id="KW-0812">Transmembrane</keyword>
<dbReference type="Proteomes" id="UP001301350">
    <property type="component" value="Unassembled WGS sequence"/>
</dbReference>
<reference evidence="2 3" key="1">
    <citation type="submission" date="2022-07" db="EMBL/GenBank/DDBJ databases">
        <title>Genome-wide signatures of adaptation to extreme environments.</title>
        <authorList>
            <person name="Cho C.H."/>
            <person name="Yoon H.S."/>
        </authorList>
    </citation>
    <scope>NUCLEOTIDE SEQUENCE [LARGE SCALE GENOMIC DNA]</scope>
    <source>
        <strain evidence="2 3">DBV 063 E5</strain>
    </source>
</reference>
<sequence>MPRVRTDHPRVREWIVKGVVDERERREWVEEGGGVAHGALREAAHRLGCGDREVRRAIQEAGWKGREVERVNDEKGKRRAEWAERVAQTAYARMTEDVRGRRRQETAGVREAWRFAWALAANYVLTCAVLAWTGWMAGGLLGRMGGVDEAGEGTYRWSGVAVGLTVGVAVEGWLAVVRTGSWLKGRRE</sequence>
<proteinExistence type="predicted"/>
<evidence type="ECO:0000313" key="2">
    <source>
        <dbReference type="EMBL" id="KAK4535034.1"/>
    </source>
</evidence>
<name>A0AAV9IRV2_CYACA</name>
<keyword evidence="1" id="KW-0472">Membrane</keyword>
<dbReference type="AlphaFoldDB" id="A0AAV9IRV2"/>
<organism evidence="2 3">
    <name type="scientific">Cyanidium caldarium</name>
    <name type="common">Red alga</name>
    <dbReference type="NCBI Taxonomy" id="2771"/>
    <lineage>
        <taxon>Eukaryota</taxon>
        <taxon>Rhodophyta</taxon>
        <taxon>Bangiophyceae</taxon>
        <taxon>Cyanidiales</taxon>
        <taxon>Cyanidiaceae</taxon>
        <taxon>Cyanidium</taxon>
    </lineage>
</organism>
<evidence type="ECO:0000313" key="3">
    <source>
        <dbReference type="Proteomes" id="UP001301350"/>
    </source>
</evidence>
<accession>A0AAV9IRV2</accession>
<gene>
    <name evidence="2" type="ORF">CDCA_CDCA03G1059</name>
</gene>
<comment type="caution">
    <text evidence="2">The sequence shown here is derived from an EMBL/GenBank/DDBJ whole genome shotgun (WGS) entry which is preliminary data.</text>
</comment>
<feature type="transmembrane region" description="Helical" evidence="1">
    <location>
        <begin position="112"/>
        <end position="135"/>
    </location>
</feature>
<keyword evidence="1" id="KW-1133">Transmembrane helix</keyword>
<evidence type="ECO:0000256" key="1">
    <source>
        <dbReference type="SAM" id="Phobius"/>
    </source>
</evidence>
<keyword evidence="3" id="KW-1185">Reference proteome</keyword>
<dbReference type="EMBL" id="JANCYW010000003">
    <property type="protein sequence ID" value="KAK4535034.1"/>
    <property type="molecule type" value="Genomic_DNA"/>
</dbReference>
<feature type="transmembrane region" description="Helical" evidence="1">
    <location>
        <begin position="155"/>
        <end position="177"/>
    </location>
</feature>